<evidence type="ECO:0000313" key="2">
    <source>
        <dbReference type="WBParaSite" id="JU765_v2.g7352.t1"/>
    </source>
</evidence>
<dbReference type="Proteomes" id="UP000887576">
    <property type="component" value="Unplaced"/>
</dbReference>
<sequence>MGNKFSTKVNNEQILKETSEYPVVMYTKPNCGYCKMAKQLLDQEKILFKENDLDLIAATNPEAYQPYINGLVYTTRQTTVPQIFVCGRFIGGYTELYNLREAKKLFESLDECAYQYDPLI</sequence>
<reference evidence="2" key="1">
    <citation type="submission" date="2022-11" db="UniProtKB">
        <authorList>
            <consortium name="WormBaseParasite"/>
        </authorList>
    </citation>
    <scope>IDENTIFICATION</scope>
</reference>
<accession>A0AC34RIW3</accession>
<dbReference type="WBParaSite" id="JU765_v2.g7352.t1">
    <property type="protein sequence ID" value="JU765_v2.g7352.t1"/>
    <property type="gene ID" value="JU765_v2.g7352"/>
</dbReference>
<proteinExistence type="predicted"/>
<name>A0AC34RIW3_9BILA</name>
<evidence type="ECO:0000313" key="1">
    <source>
        <dbReference type="Proteomes" id="UP000887576"/>
    </source>
</evidence>
<protein>
    <submittedName>
        <fullName evidence="2">Glutaredoxin domain-containing protein</fullName>
    </submittedName>
</protein>
<organism evidence="1 2">
    <name type="scientific">Panagrolaimus sp. JU765</name>
    <dbReference type="NCBI Taxonomy" id="591449"/>
    <lineage>
        <taxon>Eukaryota</taxon>
        <taxon>Metazoa</taxon>
        <taxon>Ecdysozoa</taxon>
        <taxon>Nematoda</taxon>
        <taxon>Chromadorea</taxon>
        <taxon>Rhabditida</taxon>
        <taxon>Tylenchina</taxon>
        <taxon>Panagrolaimomorpha</taxon>
        <taxon>Panagrolaimoidea</taxon>
        <taxon>Panagrolaimidae</taxon>
        <taxon>Panagrolaimus</taxon>
    </lineage>
</organism>